<keyword evidence="6" id="KW-1185">Reference proteome</keyword>
<comment type="caution">
    <text evidence="5">The sequence shown here is derived from an EMBL/GenBank/DDBJ whole genome shotgun (WGS) entry which is preliminary data.</text>
</comment>
<gene>
    <name evidence="5" type="ORF">ACFQ07_10530</name>
</gene>
<organism evidence="5 6">
    <name type="scientific">Actinomadura adrarensis</name>
    <dbReference type="NCBI Taxonomy" id="1819600"/>
    <lineage>
        <taxon>Bacteria</taxon>
        <taxon>Bacillati</taxon>
        <taxon>Actinomycetota</taxon>
        <taxon>Actinomycetes</taxon>
        <taxon>Streptosporangiales</taxon>
        <taxon>Thermomonosporaceae</taxon>
        <taxon>Actinomadura</taxon>
    </lineage>
</organism>
<dbReference type="InterPro" id="IPR039424">
    <property type="entry name" value="SBP_5"/>
</dbReference>
<comment type="similarity">
    <text evidence="2">Belongs to the bacterial solute-binding protein 5 family.</text>
</comment>
<evidence type="ECO:0000256" key="1">
    <source>
        <dbReference type="ARBA" id="ARBA00004196"/>
    </source>
</evidence>
<evidence type="ECO:0000313" key="5">
    <source>
        <dbReference type="EMBL" id="MFD0852663.1"/>
    </source>
</evidence>
<feature type="non-terminal residue" evidence="5">
    <location>
        <position position="1"/>
    </location>
</feature>
<dbReference type="Gene3D" id="3.10.105.10">
    <property type="entry name" value="Dipeptide-binding Protein, Domain 3"/>
    <property type="match status" value="1"/>
</dbReference>
<dbReference type="PANTHER" id="PTHR30290:SF10">
    <property type="entry name" value="PERIPLASMIC OLIGOPEPTIDE-BINDING PROTEIN-RELATED"/>
    <property type="match status" value="1"/>
</dbReference>
<keyword evidence="3" id="KW-0813">Transport</keyword>
<evidence type="ECO:0008006" key="7">
    <source>
        <dbReference type="Google" id="ProtNLM"/>
    </source>
</evidence>
<keyword evidence="4" id="KW-0732">Signal</keyword>
<proteinExistence type="inferred from homology"/>
<dbReference type="PANTHER" id="PTHR30290">
    <property type="entry name" value="PERIPLASMIC BINDING COMPONENT OF ABC TRANSPORTER"/>
    <property type="match status" value="1"/>
</dbReference>
<sequence length="174" mass="19327">EAAGFPSGHRITLYARTVPDYQRKLAEVVSNQLERNLGWQVDVDYSPDIVRFMDKIADDADGLALFGWQADYPSGRAIMHPLLASDQVATPDNGLVNFSGWRNTQFDRYLDEASRQPNATSRAESLLQAERTALTDMAIIPMVHLATAALRSDRLTGLEMDHEGHPILATAAFR</sequence>
<comment type="subcellular location">
    <subcellularLocation>
        <location evidence="1">Cell envelope</location>
    </subcellularLocation>
</comment>
<protein>
    <recommendedName>
        <fullName evidence="7">ABC transporter substrate-binding protein</fullName>
    </recommendedName>
</protein>
<accession>A0ABW3CG33</accession>
<name>A0ABW3CG33_9ACTN</name>
<evidence type="ECO:0000313" key="6">
    <source>
        <dbReference type="Proteomes" id="UP001597083"/>
    </source>
</evidence>
<evidence type="ECO:0000256" key="2">
    <source>
        <dbReference type="ARBA" id="ARBA00005695"/>
    </source>
</evidence>
<dbReference type="SUPFAM" id="SSF53850">
    <property type="entry name" value="Periplasmic binding protein-like II"/>
    <property type="match status" value="1"/>
</dbReference>
<evidence type="ECO:0000256" key="3">
    <source>
        <dbReference type="ARBA" id="ARBA00022448"/>
    </source>
</evidence>
<dbReference type="Proteomes" id="UP001597083">
    <property type="component" value="Unassembled WGS sequence"/>
</dbReference>
<dbReference type="Gene3D" id="3.40.190.10">
    <property type="entry name" value="Periplasmic binding protein-like II"/>
    <property type="match status" value="1"/>
</dbReference>
<evidence type="ECO:0000256" key="4">
    <source>
        <dbReference type="ARBA" id="ARBA00022729"/>
    </source>
</evidence>
<dbReference type="EMBL" id="JBHTIR010001529">
    <property type="protein sequence ID" value="MFD0852663.1"/>
    <property type="molecule type" value="Genomic_DNA"/>
</dbReference>
<reference evidence="6" key="1">
    <citation type="journal article" date="2019" name="Int. J. Syst. Evol. Microbiol.">
        <title>The Global Catalogue of Microorganisms (GCM) 10K type strain sequencing project: providing services to taxonomists for standard genome sequencing and annotation.</title>
        <authorList>
            <consortium name="The Broad Institute Genomics Platform"/>
            <consortium name="The Broad Institute Genome Sequencing Center for Infectious Disease"/>
            <person name="Wu L."/>
            <person name="Ma J."/>
        </authorList>
    </citation>
    <scope>NUCLEOTIDE SEQUENCE [LARGE SCALE GENOMIC DNA]</scope>
    <source>
        <strain evidence="6">JCM 31696</strain>
    </source>
</reference>